<dbReference type="RefSeq" id="WP_097056277.1">
    <property type="nucleotide sequence ID" value="NZ_OCMF01000002.1"/>
</dbReference>
<dbReference type="InterPro" id="IPR000277">
    <property type="entry name" value="Cys/Met-Metab_PyrdxlP-dep_enz"/>
</dbReference>
<dbReference type="Pfam" id="PF01053">
    <property type="entry name" value="Cys_Met_Meta_PP"/>
    <property type="match status" value="1"/>
</dbReference>
<comment type="cofactor">
    <cofactor evidence="1 4">
        <name>pyridoxal 5'-phosphate</name>
        <dbReference type="ChEBI" id="CHEBI:597326"/>
    </cofactor>
</comment>
<evidence type="ECO:0000256" key="2">
    <source>
        <dbReference type="ARBA" id="ARBA00022898"/>
    </source>
</evidence>
<accession>A0A285X6V1</accession>
<dbReference type="FunFam" id="3.90.1150.10:FF:000033">
    <property type="entry name" value="Cystathionine gamma-synthase"/>
    <property type="match status" value="1"/>
</dbReference>
<dbReference type="PIRSF" id="PIRSF001434">
    <property type="entry name" value="CGS"/>
    <property type="match status" value="1"/>
</dbReference>
<dbReference type="GO" id="GO:0009086">
    <property type="term" value="P:methionine biosynthetic process"/>
    <property type="evidence" value="ECO:0007669"/>
    <property type="project" value="UniProtKB-ARBA"/>
</dbReference>
<gene>
    <name evidence="5" type="ORF">SAMN06296241_2066</name>
</gene>
<dbReference type="SUPFAM" id="SSF53383">
    <property type="entry name" value="PLP-dependent transferases"/>
    <property type="match status" value="1"/>
</dbReference>
<comment type="similarity">
    <text evidence="4">Belongs to the trans-sulfuration enzymes family.</text>
</comment>
<dbReference type="GO" id="GO:0016846">
    <property type="term" value="F:carbon-sulfur lyase activity"/>
    <property type="evidence" value="ECO:0007669"/>
    <property type="project" value="TreeGrafter"/>
</dbReference>
<proteinExistence type="inferred from homology"/>
<evidence type="ECO:0000313" key="5">
    <source>
        <dbReference type="EMBL" id="SOC80514.1"/>
    </source>
</evidence>
<dbReference type="GO" id="GO:0030170">
    <property type="term" value="F:pyridoxal phosphate binding"/>
    <property type="evidence" value="ECO:0007669"/>
    <property type="project" value="InterPro"/>
</dbReference>
<dbReference type="InterPro" id="IPR015424">
    <property type="entry name" value="PyrdxlP-dep_Trfase"/>
</dbReference>
<dbReference type="InterPro" id="IPR015421">
    <property type="entry name" value="PyrdxlP-dep_Trfase_major"/>
</dbReference>
<evidence type="ECO:0000313" key="6">
    <source>
        <dbReference type="Proteomes" id="UP000219193"/>
    </source>
</evidence>
<dbReference type="Gene3D" id="3.90.1150.10">
    <property type="entry name" value="Aspartate Aminotransferase, domain 1"/>
    <property type="match status" value="1"/>
</dbReference>
<dbReference type="PANTHER" id="PTHR11808">
    <property type="entry name" value="TRANS-SULFURATION ENZYME FAMILY MEMBER"/>
    <property type="match status" value="1"/>
</dbReference>
<sequence>MTSRKPGLNTICTHVGELKDEQFRGAVSPLYMSTSYAYEDVEVKRYPRYFNTPNQRALAQKMAALEHGDAALIFGSGMAAVSTSLLAFLHKGDHVVLQKTLYGGTSNLVTEEFEKFGIDFSFTKDLSAAAFEKEIKENTKVIYIETPSNPLLTVTDIQAVADLAKNHGLVSMIDNTFASPVNQNPIDFGIDVVIHSATKYMGGHSDILAGAVISSEEKIDRIFQLAKNFGGSLSDYTVWLLERSIKTMGIRVRAQNENAQKLAEFLEQNEFVSKVFYPGLPSHEDHELAKKQMKGFGGMLSFELKDLDSTTFMKYLKLIKPSMSLAGVESTILSPTKTSHALLTAEEREEQGIGDQLMRFSVGIEEAEDLIADIEQALEETRKDMLDVRL</sequence>
<keyword evidence="5" id="KW-0456">Lyase</keyword>
<keyword evidence="2 3" id="KW-0663">Pyridoxal phosphate</keyword>
<dbReference type="InterPro" id="IPR015422">
    <property type="entry name" value="PyrdxlP-dep_Trfase_small"/>
</dbReference>
<reference evidence="6" key="1">
    <citation type="submission" date="2017-09" db="EMBL/GenBank/DDBJ databases">
        <authorList>
            <person name="Varghese N."/>
            <person name="Submissions S."/>
        </authorList>
    </citation>
    <scope>NUCLEOTIDE SEQUENCE [LARGE SCALE GENOMIC DNA]</scope>
    <source>
        <strain evidence="6">CGMCC 1.12641</strain>
    </source>
</reference>
<name>A0A285X6V1_9FLAO</name>
<protein>
    <submittedName>
        <fullName evidence="5">Cystathionine beta-lyase</fullName>
    </submittedName>
</protein>
<dbReference type="EMBL" id="OCMF01000002">
    <property type="protein sequence ID" value="SOC80514.1"/>
    <property type="molecule type" value="Genomic_DNA"/>
</dbReference>
<dbReference type="FunFam" id="3.40.640.10:FF:000046">
    <property type="entry name" value="Cystathionine gamma-lyase"/>
    <property type="match status" value="1"/>
</dbReference>
<organism evidence="5 6">
    <name type="scientific">Salinimicrobium sediminis</name>
    <dbReference type="NCBI Taxonomy" id="1343891"/>
    <lineage>
        <taxon>Bacteria</taxon>
        <taxon>Pseudomonadati</taxon>
        <taxon>Bacteroidota</taxon>
        <taxon>Flavobacteriia</taxon>
        <taxon>Flavobacteriales</taxon>
        <taxon>Flavobacteriaceae</taxon>
        <taxon>Salinimicrobium</taxon>
    </lineage>
</organism>
<evidence type="ECO:0000256" key="4">
    <source>
        <dbReference type="RuleBase" id="RU362118"/>
    </source>
</evidence>
<dbReference type="GO" id="GO:0019346">
    <property type="term" value="P:transsulfuration"/>
    <property type="evidence" value="ECO:0007669"/>
    <property type="project" value="InterPro"/>
</dbReference>
<dbReference type="PROSITE" id="PS00868">
    <property type="entry name" value="CYS_MET_METAB_PP"/>
    <property type="match status" value="1"/>
</dbReference>
<dbReference type="Gene3D" id="3.40.640.10">
    <property type="entry name" value="Type I PLP-dependent aspartate aminotransferase-like (Major domain)"/>
    <property type="match status" value="1"/>
</dbReference>
<dbReference type="AlphaFoldDB" id="A0A285X6V1"/>
<feature type="modified residue" description="N6-(pyridoxal phosphate)lysine" evidence="3">
    <location>
        <position position="199"/>
    </location>
</feature>
<evidence type="ECO:0000256" key="1">
    <source>
        <dbReference type="ARBA" id="ARBA00001933"/>
    </source>
</evidence>
<dbReference type="GO" id="GO:0005737">
    <property type="term" value="C:cytoplasm"/>
    <property type="evidence" value="ECO:0007669"/>
    <property type="project" value="TreeGrafter"/>
</dbReference>
<dbReference type="CDD" id="cd00614">
    <property type="entry name" value="CGS_like"/>
    <property type="match status" value="1"/>
</dbReference>
<evidence type="ECO:0000256" key="3">
    <source>
        <dbReference type="PIRSR" id="PIRSR001434-2"/>
    </source>
</evidence>
<keyword evidence="6" id="KW-1185">Reference proteome</keyword>
<dbReference type="Proteomes" id="UP000219193">
    <property type="component" value="Unassembled WGS sequence"/>
</dbReference>
<dbReference type="InterPro" id="IPR054542">
    <property type="entry name" value="Cys_met_metab_PP"/>
</dbReference>
<dbReference type="OrthoDB" id="9803729at2"/>